<proteinExistence type="predicted"/>
<evidence type="ECO:0000313" key="4">
    <source>
        <dbReference type="Proteomes" id="UP000708148"/>
    </source>
</evidence>
<keyword evidence="1" id="KW-0175">Coiled coil</keyword>
<evidence type="ECO:0000256" key="2">
    <source>
        <dbReference type="SAM" id="MobiDB-lite"/>
    </source>
</evidence>
<feature type="compositionally biased region" description="Basic and acidic residues" evidence="2">
    <location>
        <begin position="222"/>
        <end position="235"/>
    </location>
</feature>
<protein>
    <submittedName>
        <fullName evidence="3">Uncharacterized protein</fullName>
    </submittedName>
</protein>
<dbReference type="Proteomes" id="UP000708148">
    <property type="component" value="Unassembled WGS sequence"/>
</dbReference>
<feature type="region of interest" description="Disordered" evidence="2">
    <location>
        <begin position="1"/>
        <end position="24"/>
    </location>
</feature>
<name>A0A8S1J465_9CHLO</name>
<reference evidence="3" key="1">
    <citation type="submission" date="2020-12" db="EMBL/GenBank/DDBJ databases">
        <authorList>
            <person name="Iha C."/>
        </authorList>
    </citation>
    <scope>NUCLEOTIDE SEQUENCE</scope>
</reference>
<evidence type="ECO:0000313" key="3">
    <source>
        <dbReference type="EMBL" id="CAD7700768.1"/>
    </source>
</evidence>
<accession>A0A8S1J465</accession>
<organism evidence="3 4">
    <name type="scientific">Ostreobium quekettii</name>
    <dbReference type="NCBI Taxonomy" id="121088"/>
    <lineage>
        <taxon>Eukaryota</taxon>
        <taxon>Viridiplantae</taxon>
        <taxon>Chlorophyta</taxon>
        <taxon>core chlorophytes</taxon>
        <taxon>Ulvophyceae</taxon>
        <taxon>TCBD clade</taxon>
        <taxon>Bryopsidales</taxon>
        <taxon>Ostreobineae</taxon>
        <taxon>Ostreobiaceae</taxon>
        <taxon>Ostreobium</taxon>
    </lineage>
</organism>
<comment type="caution">
    <text evidence="3">The sequence shown here is derived from an EMBL/GenBank/DDBJ whole genome shotgun (WGS) entry which is preliminary data.</text>
</comment>
<dbReference type="EMBL" id="CAJHUC010001337">
    <property type="protein sequence ID" value="CAD7700768.1"/>
    <property type="molecule type" value="Genomic_DNA"/>
</dbReference>
<feature type="coiled-coil region" evidence="1">
    <location>
        <begin position="25"/>
        <end position="66"/>
    </location>
</feature>
<feature type="region of interest" description="Disordered" evidence="2">
    <location>
        <begin position="204"/>
        <end position="235"/>
    </location>
</feature>
<dbReference type="OrthoDB" id="10625811at2759"/>
<sequence length="235" mass="26077">MATAGSAAQRVAGAAEVGRGDQADGESLLAEVARLREENDELEKTMQQERGMRQLYSRKLEEAEGEWLQQVEQLQAYVQSVRSTLIENAEAAGSYQATVSDASGSVQAAQAAGGRRSSRAGRAPTPAQSTTAEQLKKRVSELKEEFDSKATVLEDDVTFINEVRDGIAQAPEMDPDYELQQLIKKFNTWKRDFKENLKAAADLAKKKAKEQRSLSRQSKRKGSLEKGQRWEQLEL</sequence>
<gene>
    <name evidence="3" type="ORF">OSTQU699_LOCUS6127</name>
</gene>
<dbReference type="AlphaFoldDB" id="A0A8S1J465"/>
<keyword evidence="4" id="KW-1185">Reference proteome</keyword>
<feature type="region of interest" description="Disordered" evidence="2">
    <location>
        <begin position="97"/>
        <end position="134"/>
    </location>
</feature>
<evidence type="ECO:0000256" key="1">
    <source>
        <dbReference type="SAM" id="Coils"/>
    </source>
</evidence>
<feature type="compositionally biased region" description="Low complexity" evidence="2">
    <location>
        <begin position="1"/>
        <end position="17"/>
    </location>
</feature>
<feature type="compositionally biased region" description="Low complexity" evidence="2">
    <location>
        <begin position="102"/>
        <end position="123"/>
    </location>
</feature>